<reference evidence="8" key="1">
    <citation type="submission" date="2016-07" db="EMBL/GenBank/DDBJ databases">
        <authorList>
            <person name="Bretaudeau A."/>
        </authorList>
    </citation>
    <scope>NUCLEOTIDE SEQUENCE</scope>
    <source>
        <strain evidence="8">Rice</strain>
        <tissue evidence="8">Whole body</tissue>
    </source>
</reference>
<dbReference type="Gene3D" id="6.20.210.20">
    <property type="entry name" value="THAP domain"/>
    <property type="match status" value="1"/>
</dbReference>
<dbReference type="GO" id="GO:0043565">
    <property type="term" value="F:sequence-specific DNA binding"/>
    <property type="evidence" value="ECO:0007669"/>
    <property type="project" value="InterPro"/>
</dbReference>
<dbReference type="SMART" id="SM00980">
    <property type="entry name" value="THAP"/>
    <property type="match status" value="1"/>
</dbReference>
<evidence type="ECO:0000256" key="1">
    <source>
        <dbReference type="ARBA" id="ARBA00022723"/>
    </source>
</evidence>
<dbReference type="PANTHER" id="PTHR46600">
    <property type="entry name" value="THAP DOMAIN-CONTAINING"/>
    <property type="match status" value="1"/>
</dbReference>
<dbReference type="AlphaFoldDB" id="A0A2H1W3U0"/>
<dbReference type="Pfam" id="PF05485">
    <property type="entry name" value="THAP"/>
    <property type="match status" value="1"/>
</dbReference>
<dbReference type="EMBL" id="ODYU01006122">
    <property type="protein sequence ID" value="SOQ47697.1"/>
    <property type="molecule type" value="Genomic_DNA"/>
</dbReference>
<evidence type="ECO:0000313" key="8">
    <source>
        <dbReference type="EMBL" id="SOQ47697.1"/>
    </source>
</evidence>
<dbReference type="SUPFAM" id="SSF57716">
    <property type="entry name" value="Glucocorticoid receptor-like (DNA-binding domain)"/>
    <property type="match status" value="1"/>
</dbReference>
<gene>
    <name evidence="8" type="ORF">SFRICE_027821</name>
</gene>
<dbReference type="PROSITE" id="PS50950">
    <property type="entry name" value="ZF_THAP"/>
    <property type="match status" value="1"/>
</dbReference>
<keyword evidence="3" id="KW-0862">Zinc</keyword>
<keyword evidence="2 5" id="KW-0863">Zinc-finger</keyword>
<evidence type="ECO:0000256" key="5">
    <source>
        <dbReference type="PROSITE-ProRule" id="PRU00309"/>
    </source>
</evidence>
<dbReference type="GO" id="GO:0008270">
    <property type="term" value="F:zinc ion binding"/>
    <property type="evidence" value="ECO:0007669"/>
    <property type="project" value="UniProtKB-KW"/>
</dbReference>
<keyword evidence="4 5" id="KW-0238">DNA-binding</keyword>
<evidence type="ECO:0000256" key="2">
    <source>
        <dbReference type="ARBA" id="ARBA00022771"/>
    </source>
</evidence>
<protein>
    <submittedName>
        <fullName evidence="8">SFRICE_027821</fullName>
    </submittedName>
</protein>
<dbReference type="InterPro" id="IPR006612">
    <property type="entry name" value="THAP_Znf"/>
</dbReference>
<proteinExistence type="predicted"/>
<name>A0A2H1W3U0_SPOFR</name>
<accession>A0A2H1W3U0</accession>
<organism evidence="8">
    <name type="scientific">Spodoptera frugiperda</name>
    <name type="common">Fall armyworm</name>
    <dbReference type="NCBI Taxonomy" id="7108"/>
    <lineage>
        <taxon>Eukaryota</taxon>
        <taxon>Metazoa</taxon>
        <taxon>Ecdysozoa</taxon>
        <taxon>Arthropoda</taxon>
        <taxon>Hexapoda</taxon>
        <taxon>Insecta</taxon>
        <taxon>Pterygota</taxon>
        <taxon>Neoptera</taxon>
        <taxon>Endopterygota</taxon>
        <taxon>Lepidoptera</taxon>
        <taxon>Glossata</taxon>
        <taxon>Ditrysia</taxon>
        <taxon>Noctuoidea</taxon>
        <taxon>Noctuidae</taxon>
        <taxon>Amphipyrinae</taxon>
        <taxon>Spodoptera</taxon>
    </lineage>
</organism>
<feature type="coiled-coil region" evidence="6">
    <location>
        <begin position="243"/>
        <end position="270"/>
    </location>
</feature>
<dbReference type="SMART" id="SM00692">
    <property type="entry name" value="DM3"/>
    <property type="match status" value="1"/>
</dbReference>
<evidence type="ECO:0000256" key="3">
    <source>
        <dbReference type="ARBA" id="ARBA00022833"/>
    </source>
</evidence>
<dbReference type="InterPro" id="IPR026516">
    <property type="entry name" value="THAP1/10"/>
</dbReference>
<dbReference type="InterPro" id="IPR038441">
    <property type="entry name" value="THAP_Znf_sf"/>
</dbReference>
<sequence length="273" mass="31402">MSSMSATHCAIENCRTTILNKPPGVSFHPCPTTNEMRKRWLRLLKNKCTMLDWYKSQICSKHFEPKFFDSQRRLKENAVPTIFAPTLPKLAVGKSVKPQNKHMKLDTLQLPQNKLVAKNPPKLTLNKKGLVTKSYENESHCDPPRTRIDRLLNKLTQAELTANIKNSMSKLKEPADLDAFVTDDLKCTPDAPKEAVLWLMVKKQEHLNNRLMDLVVQTKKHVEILQNNSEEAKVAKRENEHTIESLRYVVKCLQEKHATLEEQIEILTSVESR</sequence>
<feature type="domain" description="THAP-type" evidence="7">
    <location>
        <begin position="4"/>
        <end position="83"/>
    </location>
</feature>
<evidence type="ECO:0000259" key="7">
    <source>
        <dbReference type="PROSITE" id="PS50950"/>
    </source>
</evidence>
<evidence type="ECO:0000256" key="4">
    <source>
        <dbReference type="ARBA" id="ARBA00023125"/>
    </source>
</evidence>
<keyword evidence="6" id="KW-0175">Coiled coil</keyword>
<dbReference type="PANTHER" id="PTHR46600:SF11">
    <property type="entry name" value="THAP DOMAIN-CONTAINING PROTEIN 10"/>
    <property type="match status" value="1"/>
</dbReference>
<evidence type="ECO:0000256" key="6">
    <source>
        <dbReference type="SAM" id="Coils"/>
    </source>
</evidence>
<keyword evidence="1" id="KW-0479">Metal-binding</keyword>